<reference evidence="1 2" key="1">
    <citation type="submission" date="2016-08" db="EMBL/GenBank/DDBJ databases">
        <title>Characterization of Isolates of Eisenbergiella tayi Derived from Blood Cultures, Using Whole Genome Sequencing.</title>
        <authorList>
            <person name="Bernier A.-M."/>
            <person name="Burdz T."/>
            <person name="Wiebe D."/>
            <person name="Bernard K."/>
        </authorList>
    </citation>
    <scope>NUCLEOTIDE SEQUENCE [LARGE SCALE GENOMIC DNA]</scope>
    <source>
        <strain evidence="1 2">NML120146</strain>
    </source>
</reference>
<protein>
    <submittedName>
        <fullName evidence="1">Uncharacterized protein</fullName>
    </submittedName>
</protein>
<sequence length="357" mass="41059">MNLQATIKNGRHPEYGVVSIPFPIPKNEYDHVLELLKSLEIGDAVEQDCCVEKIRSDFFPILKRLETSYVNVDELDYLAKRLESFWDPEDVQFQGAAIIKGISKIQDFINLTFCCQEVTVIRNFYGIEDIGRNHYLIKNGGAISVEEYETHDFLKEAQNLLVNEVGKVTPYGVVYENGMELVQLYEGGSLPEYLYDGIAQVEVSSNEGKDVRLFLPMVDSRIPRELLRGGIEYPAGITIQQINWGPKKMENFLDIKQETIYDINHMCNMVHSLNAIHLEKLAAVNSLLRPAHSWQVEQMVKNLNQFEYVRIPNLEKKQEEGKFTEHGYVFYKGDEGLKRVLEKHNQEQADFQMGGMK</sequence>
<dbReference type="EMBL" id="MEHD01000022">
    <property type="protein sequence ID" value="ODR57051.1"/>
    <property type="molecule type" value="Genomic_DNA"/>
</dbReference>
<accession>A0ABX3AH62</accession>
<keyword evidence="2" id="KW-1185">Reference proteome</keyword>
<dbReference type="RefSeq" id="WP_069410238.1">
    <property type="nucleotide sequence ID" value="NZ_DAWDRA010000003.1"/>
</dbReference>
<evidence type="ECO:0000313" key="1">
    <source>
        <dbReference type="EMBL" id="ODR57051.1"/>
    </source>
</evidence>
<name>A0ABX3AH62_9FIRM</name>
<organism evidence="1 2">
    <name type="scientific">Eisenbergiella tayi</name>
    <dbReference type="NCBI Taxonomy" id="1432052"/>
    <lineage>
        <taxon>Bacteria</taxon>
        <taxon>Bacillati</taxon>
        <taxon>Bacillota</taxon>
        <taxon>Clostridia</taxon>
        <taxon>Lachnospirales</taxon>
        <taxon>Lachnospiraceae</taxon>
        <taxon>Eisenbergiella</taxon>
    </lineage>
</organism>
<proteinExistence type="predicted"/>
<comment type="caution">
    <text evidence="1">The sequence shown here is derived from an EMBL/GenBank/DDBJ whole genome shotgun (WGS) entry which is preliminary data.</text>
</comment>
<dbReference type="Proteomes" id="UP000094869">
    <property type="component" value="Unassembled WGS sequence"/>
</dbReference>
<gene>
    <name evidence="1" type="ORF">BEI63_12865</name>
</gene>
<evidence type="ECO:0000313" key="2">
    <source>
        <dbReference type="Proteomes" id="UP000094869"/>
    </source>
</evidence>